<keyword evidence="2" id="KW-1185">Reference proteome</keyword>
<sequence length="352" mass="38370">MESKDSEDVHKMVLSPSTIDLAAKPLRIWKPDMSRMEEDGAEDIEAVGRALLLDAHEFAQTNGTMDGIDLGHCEAKYITSAVVLGLAGIATRIQELFLVAGLKVGELSPLLISPLGSQTLKTLRLTMGARSIDGLMSTVAACCPSLEEFQLFRDFEVDEEKEEREEEEEEEGEEQRWRTEVKEVALLLSKLKSLRIMSLNHIRFDDSLEAKEGLMADGSESSLKGLALGDCIFGDSLLHIITASRSLIYLDIINGADKNFEGMEYTFKSRAEPIEGGGDGGRGVSDVISIVGERCGNLKNLSLINAGVGDVDMKALASYFPNLTRLAVGDECLEVTGVASGFLSQPAYWISW</sequence>
<dbReference type="Proteomes" id="UP001165065">
    <property type="component" value="Unassembled WGS sequence"/>
</dbReference>
<accession>A0A9W7GQ77</accession>
<protein>
    <submittedName>
        <fullName evidence="1">Uncharacterized protein</fullName>
    </submittedName>
</protein>
<dbReference type="InterPro" id="IPR032675">
    <property type="entry name" value="LRR_dom_sf"/>
</dbReference>
<evidence type="ECO:0000313" key="2">
    <source>
        <dbReference type="Proteomes" id="UP001165065"/>
    </source>
</evidence>
<reference evidence="2" key="1">
    <citation type="journal article" date="2023" name="Commun. Biol.">
        <title>Genome analysis of Parmales, the sister group of diatoms, reveals the evolutionary specialization of diatoms from phago-mixotrophs to photoautotrophs.</title>
        <authorList>
            <person name="Ban H."/>
            <person name="Sato S."/>
            <person name="Yoshikawa S."/>
            <person name="Yamada K."/>
            <person name="Nakamura Y."/>
            <person name="Ichinomiya M."/>
            <person name="Sato N."/>
            <person name="Blanc-Mathieu R."/>
            <person name="Endo H."/>
            <person name="Kuwata A."/>
            <person name="Ogata H."/>
        </authorList>
    </citation>
    <scope>NUCLEOTIDE SEQUENCE [LARGE SCALE GENOMIC DNA]</scope>
</reference>
<gene>
    <name evidence="1" type="ORF">TrCOL_g3727</name>
</gene>
<name>A0A9W7GQ77_9STRA</name>
<proteinExistence type="predicted"/>
<dbReference type="EMBL" id="BRYA01000460">
    <property type="protein sequence ID" value="GMI49069.1"/>
    <property type="molecule type" value="Genomic_DNA"/>
</dbReference>
<dbReference type="OrthoDB" id="10614797at2759"/>
<comment type="caution">
    <text evidence="1">The sequence shown here is derived from an EMBL/GenBank/DDBJ whole genome shotgun (WGS) entry which is preliminary data.</text>
</comment>
<evidence type="ECO:0000313" key="1">
    <source>
        <dbReference type="EMBL" id="GMI49069.1"/>
    </source>
</evidence>
<dbReference type="SUPFAM" id="SSF52047">
    <property type="entry name" value="RNI-like"/>
    <property type="match status" value="1"/>
</dbReference>
<organism evidence="1 2">
    <name type="scientific">Triparma columacea</name>
    <dbReference type="NCBI Taxonomy" id="722753"/>
    <lineage>
        <taxon>Eukaryota</taxon>
        <taxon>Sar</taxon>
        <taxon>Stramenopiles</taxon>
        <taxon>Ochrophyta</taxon>
        <taxon>Bolidophyceae</taxon>
        <taxon>Parmales</taxon>
        <taxon>Triparmaceae</taxon>
        <taxon>Triparma</taxon>
    </lineage>
</organism>
<dbReference type="AlphaFoldDB" id="A0A9W7GQ77"/>
<dbReference type="Gene3D" id="3.80.10.10">
    <property type="entry name" value="Ribonuclease Inhibitor"/>
    <property type="match status" value="1"/>
</dbReference>